<accession>A0ABW3LYW3</accession>
<name>A0ABW3LYW3_9GAMM</name>
<protein>
    <submittedName>
        <fullName evidence="1">Plasmid related protein</fullName>
    </submittedName>
</protein>
<proteinExistence type="predicted"/>
<evidence type="ECO:0000313" key="1">
    <source>
        <dbReference type="EMBL" id="MFD1043085.1"/>
    </source>
</evidence>
<sequence>MVTTNLVNQLGGEPDAFQTLLPLVRRHARGDWGDVLPEDREANDAALAAGRGRLMSIYRVPHAGALVEAWVITEADRSSTTALAPEDY</sequence>
<gene>
    <name evidence="1" type="ORF">ACFQ2N_12100</name>
</gene>
<organism evidence="1 2">
    <name type="scientific">Pseudoxanthomonas kaohsiungensis</name>
    <dbReference type="NCBI Taxonomy" id="283923"/>
    <lineage>
        <taxon>Bacteria</taxon>
        <taxon>Pseudomonadati</taxon>
        <taxon>Pseudomonadota</taxon>
        <taxon>Gammaproteobacteria</taxon>
        <taxon>Lysobacterales</taxon>
        <taxon>Lysobacteraceae</taxon>
        <taxon>Pseudoxanthomonas</taxon>
    </lineage>
</organism>
<reference evidence="2" key="1">
    <citation type="journal article" date="2019" name="Int. J. Syst. Evol. Microbiol.">
        <title>The Global Catalogue of Microorganisms (GCM) 10K type strain sequencing project: providing services to taxonomists for standard genome sequencing and annotation.</title>
        <authorList>
            <consortium name="The Broad Institute Genomics Platform"/>
            <consortium name="The Broad Institute Genome Sequencing Center for Infectious Disease"/>
            <person name="Wu L."/>
            <person name="Ma J."/>
        </authorList>
    </citation>
    <scope>NUCLEOTIDE SEQUENCE [LARGE SCALE GENOMIC DNA]</scope>
    <source>
        <strain evidence="2">CCUG 55854</strain>
    </source>
</reference>
<comment type="caution">
    <text evidence="1">The sequence shown here is derived from an EMBL/GenBank/DDBJ whole genome shotgun (WGS) entry which is preliminary data.</text>
</comment>
<dbReference type="Proteomes" id="UP001597033">
    <property type="component" value="Unassembled WGS sequence"/>
</dbReference>
<evidence type="ECO:0000313" key="2">
    <source>
        <dbReference type="Proteomes" id="UP001597033"/>
    </source>
</evidence>
<keyword evidence="2" id="KW-1185">Reference proteome</keyword>
<dbReference type="EMBL" id="JBHTKN010000008">
    <property type="protein sequence ID" value="MFD1043085.1"/>
    <property type="molecule type" value="Genomic_DNA"/>
</dbReference>
<dbReference type="RefSeq" id="WP_202935622.1">
    <property type="nucleotide sequence ID" value="NZ_JBHTKN010000008.1"/>
</dbReference>